<evidence type="ECO:0000313" key="1">
    <source>
        <dbReference type="EMBL" id="VEL35022.1"/>
    </source>
</evidence>
<evidence type="ECO:0000313" key="2">
    <source>
        <dbReference type="Proteomes" id="UP000784294"/>
    </source>
</evidence>
<dbReference type="Proteomes" id="UP000784294">
    <property type="component" value="Unassembled WGS sequence"/>
</dbReference>
<comment type="caution">
    <text evidence="1">The sequence shown here is derived from an EMBL/GenBank/DDBJ whole genome shotgun (WGS) entry which is preliminary data.</text>
</comment>
<protein>
    <submittedName>
        <fullName evidence="1">Uncharacterized protein</fullName>
    </submittedName>
</protein>
<organism evidence="1 2">
    <name type="scientific">Protopolystoma xenopodis</name>
    <dbReference type="NCBI Taxonomy" id="117903"/>
    <lineage>
        <taxon>Eukaryota</taxon>
        <taxon>Metazoa</taxon>
        <taxon>Spiralia</taxon>
        <taxon>Lophotrochozoa</taxon>
        <taxon>Platyhelminthes</taxon>
        <taxon>Monogenea</taxon>
        <taxon>Polyopisthocotylea</taxon>
        <taxon>Polystomatidea</taxon>
        <taxon>Polystomatidae</taxon>
        <taxon>Protopolystoma</taxon>
    </lineage>
</organism>
<keyword evidence="2" id="KW-1185">Reference proteome</keyword>
<sequence length="90" mass="10023">MLEQTTNGDRVFDQGTLLKEAWAPRLTRGDSIPQFVQHSRPQEAGSRWYHAGPRHKAGVIPPQNVDRWGTVGSAVINLATVRSKAFQLES</sequence>
<proteinExistence type="predicted"/>
<gene>
    <name evidence="1" type="ORF">PXEA_LOCUS28462</name>
</gene>
<accession>A0A3S5AEK5</accession>
<dbReference type="AlphaFoldDB" id="A0A3S5AEK5"/>
<dbReference type="EMBL" id="CAAALY010248893">
    <property type="protein sequence ID" value="VEL35022.1"/>
    <property type="molecule type" value="Genomic_DNA"/>
</dbReference>
<name>A0A3S5AEK5_9PLAT</name>
<reference evidence="1" key="1">
    <citation type="submission" date="2018-11" db="EMBL/GenBank/DDBJ databases">
        <authorList>
            <consortium name="Pathogen Informatics"/>
        </authorList>
    </citation>
    <scope>NUCLEOTIDE SEQUENCE</scope>
</reference>